<evidence type="ECO:0000259" key="4">
    <source>
        <dbReference type="PROSITE" id="PS50042"/>
    </source>
</evidence>
<keyword evidence="3" id="KW-0804">Transcription</keyword>
<keyword evidence="1" id="KW-0805">Transcription regulation</keyword>
<gene>
    <name evidence="6" type="ORF">BIP78_0420</name>
</gene>
<evidence type="ECO:0000313" key="6">
    <source>
        <dbReference type="EMBL" id="QAA76186.1"/>
    </source>
</evidence>
<feature type="domain" description="Cyclic nucleotide-binding" evidence="4">
    <location>
        <begin position="32"/>
        <end position="112"/>
    </location>
</feature>
<dbReference type="Gene3D" id="2.60.120.10">
    <property type="entry name" value="Jelly Rolls"/>
    <property type="match status" value="1"/>
</dbReference>
<proteinExistence type="predicted"/>
<dbReference type="InterPro" id="IPR000595">
    <property type="entry name" value="cNMP-bd_dom"/>
</dbReference>
<dbReference type="Pfam" id="PF00027">
    <property type="entry name" value="cNMP_binding"/>
    <property type="match status" value="1"/>
</dbReference>
<dbReference type="InterPro" id="IPR018490">
    <property type="entry name" value="cNMP-bd_dom_sf"/>
</dbReference>
<dbReference type="InterPro" id="IPR050397">
    <property type="entry name" value="Env_Response_Regulators"/>
</dbReference>
<organism evidence="6 7">
    <name type="scientific">Bipolaricaulis sibiricus</name>
    <dbReference type="NCBI Taxonomy" id="2501609"/>
    <lineage>
        <taxon>Bacteria</taxon>
        <taxon>Candidatus Bipolaricaulota</taxon>
        <taxon>Candidatus Bipolaricaulia</taxon>
        <taxon>Candidatus Bipolaricaulales</taxon>
        <taxon>Candidatus Bipolaricaulaceae</taxon>
        <taxon>Candidatus Bipolaricaulis</taxon>
    </lineage>
</organism>
<reference evidence="7" key="1">
    <citation type="submission" date="2018-12" db="EMBL/GenBank/DDBJ databases">
        <title>Complete genome sequence of an uncultured bacterium of the candidate phylum Bipolaricaulota.</title>
        <authorList>
            <person name="Kadnikov V.V."/>
            <person name="Mardanov A.V."/>
            <person name="Beletsky A.V."/>
            <person name="Frank Y.A."/>
            <person name="Karnachuk O.V."/>
            <person name="Ravin N.V."/>
        </authorList>
    </citation>
    <scope>NUCLEOTIDE SEQUENCE [LARGE SCALE GENOMIC DNA]</scope>
</reference>
<name>A0A410FT36_BIPS1</name>
<evidence type="ECO:0000256" key="2">
    <source>
        <dbReference type="ARBA" id="ARBA00023125"/>
    </source>
</evidence>
<dbReference type="AlphaFoldDB" id="A0A410FT36"/>
<dbReference type="InterPro" id="IPR012318">
    <property type="entry name" value="HTH_CRP"/>
</dbReference>
<evidence type="ECO:0000313" key="7">
    <source>
        <dbReference type="Proteomes" id="UP000287233"/>
    </source>
</evidence>
<dbReference type="GO" id="GO:0003677">
    <property type="term" value="F:DNA binding"/>
    <property type="evidence" value="ECO:0007669"/>
    <property type="project" value="UniProtKB-KW"/>
</dbReference>
<dbReference type="CDD" id="cd00038">
    <property type="entry name" value="CAP_ED"/>
    <property type="match status" value="1"/>
</dbReference>
<evidence type="ECO:0008006" key="8">
    <source>
        <dbReference type="Google" id="ProtNLM"/>
    </source>
</evidence>
<evidence type="ECO:0000259" key="5">
    <source>
        <dbReference type="PROSITE" id="PS51063"/>
    </source>
</evidence>
<dbReference type="Pfam" id="PF13545">
    <property type="entry name" value="HTH_Crp_2"/>
    <property type="match status" value="1"/>
</dbReference>
<feature type="domain" description="HTH crp-type" evidence="5">
    <location>
        <begin position="169"/>
        <end position="243"/>
    </location>
</feature>
<dbReference type="GO" id="GO:0003700">
    <property type="term" value="F:DNA-binding transcription factor activity"/>
    <property type="evidence" value="ECO:0007669"/>
    <property type="project" value="TreeGrafter"/>
</dbReference>
<dbReference type="InterPro" id="IPR014710">
    <property type="entry name" value="RmlC-like_jellyroll"/>
</dbReference>
<dbReference type="InterPro" id="IPR036390">
    <property type="entry name" value="WH_DNA-bd_sf"/>
</dbReference>
<dbReference type="SUPFAM" id="SSF46785">
    <property type="entry name" value="Winged helix' DNA-binding domain"/>
    <property type="match status" value="1"/>
</dbReference>
<dbReference type="GO" id="GO:0005829">
    <property type="term" value="C:cytosol"/>
    <property type="evidence" value="ECO:0007669"/>
    <property type="project" value="TreeGrafter"/>
</dbReference>
<dbReference type="KEGG" id="bih:BIP78_0420"/>
<protein>
    <recommendedName>
        <fullName evidence="8">Crp/Fnr family transcriptional regulator</fullName>
    </recommendedName>
</protein>
<accession>A0A410FT36</accession>
<dbReference type="EMBL" id="CP034928">
    <property type="protein sequence ID" value="QAA76186.1"/>
    <property type="molecule type" value="Genomic_DNA"/>
</dbReference>
<dbReference type="PANTHER" id="PTHR24567">
    <property type="entry name" value="CRP FAMILY TRANSCRIPTIONAL REGULATORY PROTEIN"/>
    <property type="match status" value="1"/>
</dbReference>
<keyword evidence="2" id="KW-0238">DNA-binding</keyword>
<sequence>MENSLATVYTRANLRMPKILAKDSPAGCVVKALPGLPESDRKSLQDLALVLRYDADELIAQENSYSSGVYLVCDGLVAIGKYAPQSHEKRVLRFLAPGEWYGLEAFFLGGNPINLQYARTIVDSSLLFFETARLRAFLQHHPQVLFDLCRWFAREVTMLEFKLTREATESVDRNLALLLLALANKYGVAGADGIVHLEFPVTRQTMAELLGISLETLMRMLRRFRERGLIDTHRWGFEILARGKLEEIARTPELYRTIIEQTL</sequence>
<dbReference type="PRINTS" id="PR00034">
    <property type="entry name" value="HTHCRP"/>
</dbReference>
<dbReference type="SMART" id="SM00100">
    <property type="entry name" value="cNMP"/>
    <property type="match status" value="1"/>
</dbReference>
<dbReference type="SUPFAM" id="SSF51206">
    <property type="entry name" value="cAMP-binding domain-like"/>
    <property type="match status" value="1"/>
</dbReference>
<dbReference type="PROSITE" id="PS50042">
    <property type="entry name" value="CNMP_BINDING_3"/>
    <property type="match status" value="1"/>
</dbReference>
<evidence type="ECO:0000256" key="1">
    <source>
        <dbReference type="ARBA" id="ARBA00023015"/>
    </source>
</evidence>
<dbReference type="SMART" id="SM00419">
    <property type="entry name" value="HTH_CRP"/>
    <property type="match status" value="1"/>
</dbReference>
<dbReference type="Proteomes" id="UP000287233">
    <property type="component" value="Chromosome"/>
</dbReference>
<evidence type="ECO:0000256" key="3">
    <source>
        <dbReference type="ARBA" id="ARBA00023163"/>
    </source>
</evidence>
<dbReference type="PROSITE" id="PS51063">
    <property type="entry name" value="HTH_CRP_2"/>
    <property type="match status" value="1"/>
</dbReference>
<dbReference type="PANTHER" id="PTHR24567:SF74">
    <property type="entry name" value="HTH-TYPE TRANSCRIPTIONAL REGULATOR ARCR"/>
    <property type="match status" value="1"/>
</dbReference>